<dbReference type="SUPFAM" id="SSF52540">
    <property type="entry name" value="P-loop containing nucleoside triphosphate hydrolases"/>
    <property type="match status" value="1"/>
</dbReference>
<keyword evidence="3" id="KW-0067">ATP-binding</keyword>
<dbReference type="SUPFAM" id="SSF63520">
    <property type="entry name" value="PTS-regulatory domain, PRD"/>
    <property type="match status" value="1"/>
</dbReference>
<evidence type="ECO:0000259" key="6">
    <source>
        <dbReference type="PROSITE" id="PS51096"/>
    </source>
</evidence>
<keyword evidence="4" id="KW-0238">DNA-binding</keyword>
<evidence type="ECO:0000256" key="1">
    <source>
        <dbReference type="ARBA" id="ARBA00022679"/>
    </source>
</evidence>
<dbReference type="Pfam" id="PF25601">
    <property type="entry name" value="AAA_lid_14"/>
    <property type="match status" value="1"/>
</dbReference>
<dbReference type="SUPFAM" id="SSF46785">
    <property type="entry name" value="Winged helix' DNA-binding domain"/>
    <property type="match status" value="1"/>
</dbReference>
<dbReference type="GO" id="GO:0005524">
    <property type="term" value="F:ATP binding"/>
    <property type="evidence" value="ECO:0007669"/>
    <property type="project" value="UniProtKB-KW"/>
</dbReference>
<accession>R3TW00</accession>
<dbReference type="InterPro" id="IPR027417">
    <property type="entry name" value="P-loop_NTPase"/>
</dbReference>
<evidence type="ECO:0000259" key="7">
    <source>
        <dbReference type="PROSITE" id="PS51372"/>
    </source>
</evidence>
<dbReference type="GO" id="GO:0009401">
    <property type="term" value="P:phosphoenolpyruvate-dependent sugar phosphotransferase system"/>
    <property type="evidence" value="ECO:0007669"/>
    <property type="project" value="InterPro"/>
</dbReference>
<dbReference type="InterPro" id="IPR004701">
    <property type="entry name" value="PTS_EIIA_man-typ"/>
</dbReference>
<dbReference type="InterPro" id="IPR036634">
    <property type="entry name" value="PRD_sf"/>
</dbReference>
<dbReference type="InterPro" id="IPR058031">
    <property type="entry name" value="AAA_lid_NorR"/>
</dbReference>
<keyword evidence="2" id="KW-0547">Nucleotide-binding</keyword>
<dbReference type="Gene3D" id="1.10.1790.10">
    <property type="entry name" value="PRD domain"/>
    <property type="match status" value="1"/>
</dbReference>
<evidence type="ECO:0000313" key="8">
    <source>
        <dbReference type="EMBL" id="EOL45328.1"/>
    </source>
</evidence>
<sequence>MLKNKIIACIEQQTQHFIDTQETIGLTAREISLELSQKRNTVSKYLNQLLEQGKLIKITSRPVLFLAKDLLLACGYSIERTVYESLTQLTQQSEQVFSKLIGSEGSLRTAVQQIESAIMYPDNGLPLILFGASGSGKSYIASLAHQYAINQHCIKQDAPLIILNCAQYANNPELLSSLLFGYTKGAFTGAEEEKSGLLAAADGGFLFLDEVHRLSPESQEKLFIFIDKGVYTPLGEVKETKTAHVRLIFATTENREQFLLTTFIRRIPIQIELPELIDRREKERLELIYHFFKEEASILNATISISNRMIHVLLNYTFKGNVGELKNIIKYLCALQYRKKKNNSQLVINTSILPDEMYPLPDNLDLLGPVKNIIISDQTNILELQGLGTSNDLSKIDKLFDEIILLYKELDHNLSKNDFLKKVLLKVDLMMDSLVFNQPNESNRLLLQMINRKVKTIMEFLEDEDRLKVFSTSVFSISNYVFYRMQQTILKEESQDSSLLGLKNFLINNYSDSYENARNMILLLENKFDIYLHSKDEILLTFYIISSNILHQQSNQIKALILAHGFATASSLANVGNRLLNQHIFDAFDMSLDTTAQEIGRNVDDYIRGNKICQEFIILVDMGSLQEIEKFIHPNNQITIGIINNVTTSFVLQVGQMIISRESPETIINHIQQHHTLDVKLHLPVKNQRKVLITTCMTGIGTANQIKHLLEESLHPDYGIEVLAMDYHSLKHNNIGEQLQLTEIIALIGTDNPKINDVPYIPLEKLISGEDDVLTEALTPLLTIEKIEEVNRKIIKNFSLEKVIESITILDSETVINEIEEIISQLEILFNRKIENKIQMTLYVHIGCLIERLIRNQPILGYSQTQLEKIPPSFFEVMKKVLSGIENKYSVTIPSSELGYLYDILYMYH</sequence>
<feature type="domain" description="Sigma-54 factor interaction" evidence="5">
    <location>
        <begin position="100"/>
        <end position="334"/>
    </location>
</feature>
<keyword evidence="9" id="KW-1185">Reference proteome</keyword>
<dbReference type="GO" id="GO:0016740">
    <property type="term" value="F:transferase activity"/>
    <property type="evidence" value="ECO:0007669"/>
    <property type="project" value="UniProtKB-KW"/>
</dbReference>
<dbReference type="SUPFAM" id="SSF53062">
    <property type="entry name" value="PTS system fructose IIA component-like"/>
    <property type="match status" value="1"/>
</dbReference>
<dbReference type="InterPro" id="IPR036662">
    <property type="entry name" value="PTS_EIIA_man-typ_sf"/>
</dbReference>
<dbReference type="AlphaFoldDB" id="R3TW00"/>
<dbReference type="Gene3D" id="3.40.50.300">
    <property type="entry name" value="P-loop containing nucleotide triphosphate hydrolases"/>
    <property type="match status" value="1"/>
</dbReference>
<dbReference type="Pfam" id="PF00874">
    <property type="entry name" value="PRD"/>
    <property type="match status" value="1"/>
</dbReference>
<dbReference type="CDD" id="cd00009">
    <property type="entry name" value="AAA"/>
    <property type="match status" value="1"/>
</dbReference>
<dbReference type="InterPro" id="IPR011608">
    <property type="entry name" value="PRD"/>
</dbReference>
<dbReference type="GO" id="GO:0006355">
    <property type="term" value="P:regulation of DNA-templated transcription"/>
    <property type="evidence" value="ECO:0007669"/>
    <property type="project" value="InterPro"/>
</dbReference>
<organism evidence="8 9">
    <name type="scientific">Enterococcus phoeniculicola ATCC BAA-412</name>
    <dbReference type="NCBI Taxonomy" id="1158610"/>
    <lineage>
        <taxon>Bacteria</taxon>
        <taxon>Bacillati</taxon>
        <taxon>Bacillota</taxon>
        <taxon>Bacilli</taxon>
        <taxon>Lactobacillales</taxon>
        <taxon>Enterococcaceae</taxon>
        <taxon>Enterococcus</taxon>
    </lineage>
</organism>
<evidence type="ECO:0000256" key="3">
    <source>
        <dbReference type="ARBA" id="ARBA00022840"/>
    </source>
</evidence>
<protein>
    <submittedName>
        <fullName evidence="8">Uncharacterized protein</fullName>
    </submittedName>
</protein>
<dbReference type="SMART" id="SM00382">
    <property type="entry name" value="AAA"/>
    <property type="match status" value="1"/>
</dbReference>
<proteinExistence type="predicted"/>
<reference evidence="8 9" key="1">
    <citation type="submission" date="2013-02" db="EMBL/GenBank/DDBJ databases">
        <title>The Genome Sequence of Enterococcus phoeniculicola BAA-412.</title>
        <authorList>
            <consortium name="The Broad Institute Genome Sequencing Platform"/>
            <consortium name="The Broad Institute Genome Sequencing Center for Infectious Disease"/>
            <person name="Earl A.M."/>
            <person name="Gilmore M.S."/>
            <person name="Lebreton F."/>
            <person name="Walker B."/>
            <person name="Young S.K."/>
            <person name="Zeng Q."/>
            <person name="Gargeya S."/>
            <person name="Fitzgerald M."/>
            <person name="Haas B."/>
            <person name="Abouelleil A."/>
            <person name="Alvarado L."/>
            <person name="Arachchi H.M."/>
            <person name="Berlin A.M."/>
            <person name="Chapman S.B."/>
            <person name="Dewar J."/>
            <person name="Goldberg J."/>
            <person name="Griggs A."/>
            <person name="Gujja S."/>
            <person name="Hansen M."/>
            <person name="Howarth C."/>
            <person name="Imamovic A."/>
            <person name="Larimer J."/>
            <person name="McCowan C."/>
            <person name="Murphy C."/>
            <person name="Neiman D."/>
            <person name="Pearson M."/>
            <person name="Priest M."/>
            <person name="Roberts A."/>
            <person name="Saif S."/>
            <person name="Shea T."/>
            <person name="Sisk P."/>
            <person name="Sykes S."/>
            <person name="Wortman J."/>
            <person name="Nusbaum C."/>
            <person name="Birren B."/>
        </authorList>
    </citation>
    <scope>NUCLEOTIDE SEQUENCE [LARGE SCALE GENOMIC DNA]</scope>
    <source>
        <strain evidence="8 9">ATCC BAA-412</strain>
    </source>
</reference>
<keyword evidence="1" id="KW-0808">Transferase</keyword>
<dbReference type="OrthoDB" id="9771372at2"/>
<dbReference type="PROSITE" id="PS51372">
    <property type="entry name" value="PRD_2"/>
    <property type="match status" value="2"/>
</dbReference>
<dbReference type="PROSITE" id="PS51096">
    <property type="entry name" value="PTS_EIIA_TYPE_4"/>
    <property type="match status" value="1"/>
</dbReference>
<dbReference type="InterPro" id="IPR036390">
    <property type="entry name" value="WH_DNA-bd_sf"/>
</dbReference>
<dbReference type="Proteomes" id="UP000013785">
    <property type="component" value="Unassembled WGS sequence"/>
</dbReference>
<dbReference type="HOGENOM" id="CLU_014204_1_0_9"/>
<name>R3TW00_9ENTE</name>
<dbReference type="Gene3D" id="3.40.50.510">
    <property type="entry name" value="Phosphotransferase system, mannose-type IIA component"/>
    <property type="match status" value="1"/>
</dbReference>
<dbReference type="EMBL" id="AJAT01000012">
    <property type="protein sequence ID" value="EOL45328.1"/>
    <property type="molecule type" value="Genomic_DNA"/>
</dbReference>
<comment type="caution">
    <text evidence="8">The sequence shown here is derived from an EMBL/GenBank/DDBJ whole genome shotgun (WGS) entry which is preliminary data.</text>
</comment>
<dbReference type="eggNOG" id="COG3933">
    <property type="taxonomic scope" value="Bacteria"/>
</dbReference>
<evidence type="ECO:0000256" key="4">
    <source>
        <dbReference type="ARBA" id="ARBA00023125"/>
    </source>
</evidence>
<dbReference type="PATRIC" id="fig|1158610.3.peg.1193"/>
<dbReference type="GO" id="GO:0016020">
    <property type="term" value="C:membrane"/>
    <property type="evidence" value="ECO:0007669"/>
    <property type="project" value="InterPro"/>
</dbReference>
<dbReference type="PANTHER" id="PTHR32071">
    <property type="entry name" value="TRANSCRIPTIONAL REGULATORY PROTEIN"/>
    <property type="match status" value="1"/>
</dbReference>
<evidence type="ECO:0000256" key="2">
    <source>
        <dbReference type="ARBA" id="ARBA00022741"/>
    </source>
</evidence>
<dbReference type="PANTHER" id="PTHR32071:SF38">
    <property type="entry name" value="PSP OPERON TRANSCRIPTIONAL ACTIVATOR"/>
    <property type="match status" value="1"/>
</dbReference>
<dbReference type="InterPro" id="IPR002078">
    <property type="entry name" value="Sigma_54_int"/>
</dbReference>
<dbReference type="PROSITE" id="PS50045">
    <property type="entry name" value="SIGMA54_INTERACT_4"/>
    <property type="match status" value="1"/>
</dbReference>
<evidence type="ECO:0000259" key="5">
    <source>
        <dbReference type="PROSITE" id="PS50045"/>
    </source>
</evidence>
<dbReference type="RefSeq" id="WP_010767886.1">
    <property type="nucleotide sequence ID" value="NZ_ASWE01000003.1"/>
</dbReference>
<dbReference type="Gene3D" id="1.10.8.60">
    <property type="match status" value="1"/>
</dbReference>
<feature type="domain" description="PRD" evidence="7">
    <location>
        <begin position="441"/>
        <end position="554"/>
    </location>
</feature>
<dbReference type="eggNOG" id="COG1221">
    <property type="taxonomic scope" value="Bacteria"/>
</dbReference>
<evidence type="ECO:0000313" key="9">
    <source>
        <dbReference type="Proteomes" id="UP000013785"/>
    </source>
</evidence>
<feature type="domain" description="PTS EIIA type-4" evidence="6">
    <location>
        <begin position="556"/>
        <end position="692"/>
    </location>
</feature>
<dbReference type="Pfam" id="PF00158">
    <property type="entry name" value="Sigma54_activat"/>
    <property type="match status" value="1"/>
</dbReference>
<dbReference type="STRING" id="154621.RV11_GL002115"/>
<dbReference type="InterPro" id="IPR003593">
    <property type="entry name" value="AAA+_ATPase"/>
</dbReference>
<gene>
    <name evidence="8" type="ORF">UC3_01218</name>
</gene>
<dbReference type="GO" id="GO:0003677">
    <property type="term" value="F:DNA binding"/>
    <property type="evidence" value="ECO:0007669"/>
    <property type="project" value="UniProtKB-KW"/>
</dbReference>
<feature type="domain" description="PRD" evidence="7">
    <location>
        <begin position="810"/>
        <end position="909"/>
    </location>
</feature>